<comment type="caution">
    <text evidence="2">The sequence shown here is derived from an EMBL/GenBank/DDBJ whole genome shotgun (WGS) entry which is preliminary data.</text>
</comment>
<name>A0AA87ZLK8_FICCA</name>
<evidence type="ECO:0000313" key="3">
    <source>
        <dbReference type="Proteomes" id="UP001187192"/>
    </source>
</evidence>
<organism evidence="2 3">
    <name type="scientific">Ficus carica</name>
    <name type="common">Common fig</name>
    <dbReference type="NCBI Taxonomy" id="3494"/>
    <lineage>
        <taxon>Eukaryota</taxon>
        <taxon>Viridiplantae</taxon>
        <taxon>Streptophyta</taxon>
        <taxon>Embryophyta</taxon>
        <taxon>Tracheophyta</taxon>
        <taxon>Spermatophyta</taxon>
        <taxon>Magnoliopsida</taxon>
        <taxon>eudicotyledons</taxon>
        <taxon>Gunneridae</taxon>
        <taxon>Pentapetalae</taxon>
        <taxon>rosids</taxon>
        <taxon>fabids</taxon>
        <taxon>Rosales</taxon>
        <taxon>Moraceae</taxon>
        <taxon>Ficeae</taxon>
        <taxon>Ficus</taxon>
    </lineage>
</organism>
<evidence type="ECO:0000313" key="2">
    <source>
        <dbReference type="EMBL" id="GMN39314.1"/>
    </source>
</evidence>
<keyword evidence="3" id="KW-1185">Reference proteome</keyword>
<sequence length="99" mass="11092">MGQLVSNIPPHSTTVIHGGPSSQPGDFTDLVFYWVAAFFRSLHLQQRPQNCSLYYIQSHTRHGIIDIDSVVALSSLQWLQSTIKIRCTDDSTNASQFTL</sequence>
<dbReference type="EMBL" id="BTGU01000009">
    <property type="protein sequence ID" value="GMN39314.1"/>
    <property type="molecule type" value="Genomic_DNA"/>
</dbReference>
<dbReference type="AlphaFoldDB" id="A0AA87ZLK8"/>
<feature type="region of interest" description="Disordered" evidence="1">
    <location>
        <begin position="1"/>
        <end position="20"/>
    </location>
</feature>
<evidence type="ECO:0000256" key="1">
    <source>
        <dbReference type="SAM" id="MobiDB-lite"/>
    </source>
</evidence>
<accession>A0AA87ZLK8</accession>
<reference evidence="2" key="1">
    <citation type="submission" date="2023-07" db="EMBL/GenBank/DDBJ databases">
        <title>draft genome sequence of fig (Ficus carica).</title>
        <authorList>
            <person name="Takahashi T."/>
            <person name="Nishimura K."/>
        </authorList>
    </citation>
    <scope>NUCLEOTIDE SEQUENCE</scope>
</reference>
<dbReference type="Proteomes" id="UP001187192">
    <property type="component" value="Unassembled WGS sequence"/>
</dbReference>
<gene>
    <name evidence="2" type="ORF">TIFTF001_008540</name>
</gene>
<protein>
    <submittedName>
        <fullName evidence="2">Uncharacterized protein</fullName>
    </submittedName>
</protein>
<proteinExistence type="predicted"/>